<dbReference type="SUPFAM" id="SSF56601">
    <property type="entry name" value="beta-lactamase/transpeptidase-like"/>
    <property type="match status" value="1"/>
</dbReference>
<dbReference type="Pfam" id="PF00144">
    <property type="entry name" value="Beta-lactamase"/>
    <property type="match status" value="1"/>
</dbReference>
<dbReference type="EMBL" id="JAWHQM010000009">
    <property type="protein sequence ID" value="KAK5628829.1"/>
    <property type="molecule type" value="Genomic_DNA"/>
</dbReference>
<proteinExistence type="predicted"/>
<evidence type="ECO:0000259" key="2">
    <source>
        <dbReference type="Pfam" id="PF00144"/>
    </source>
</evidence>
<dbReference type="InterPro" id="IPR058664">
    <property type="entry name" value="ARB_00930-like_C"/>
</dbReference>
<evidence type="ECO:0000313" key="5">
    <source>
        <dbReference type="Proteomes" id="UP001305414"/>
    </source>
</evidence>
<organism evidence="4 5">
    <name type="scientific">Xylaria bambusicola</name>
    <dbReference type="NCBI Taxonomy" id="326684"/>
    <lineage>
        <taxon>Eukaryota</taxon>
        <taxon>Fungi</taxon>
        <taxon>Dikarya</taxon>
        <taxon>Ascomycota</taxon>
        <taxon>Pezizomycotina</taxon>
        <taxon>Sordariomycetes</taxon>
        <taxon>Xylariomycetidae</taxon>
        <taxon>Xylariales</taxon>
        <taxon>Xylariaceae</taxon>
        <taxon>Xylaria</taxon>
    </lineage>
</organism>
<dbReference type="PANTHER" id="PTHR22935">
    <property type="entry name" value="PENICILLIN-BINDING PROTEIN"/>
    <property type="match status" value="1"/>
</dbReference>
<name>A0AAN7UNA3_9PEZI</name>
<feature type="domain" description="Beta-lactamase-like ARB-00930-like C-terminal" evidence="3">
    <location>
        <begin position="430"/>
        <end position="579"/>
    </location>
</feature>
<reference evidence="4 5" key="1">
    <citation type="submission" date="2023-10" db="EMBL/GenBank/DDBJ databases">
        <title>Draft genome sequence of Xylaria bambusicola isolate GMP-LS, the root and basal stem rot pathogen of sugarcane in Indonesia.</title>
        <authorList>
            <person name="Selvaraj P."/>
            <person name="Muralishankar V."/>
            <person name="Muruganantham S."/>
            <person name="Sp S."/>
            <person name="Haryani S."/>
            <person name="Lau K.J.X."/>
            <person name="Naqvi N.I."/>
        </authorList>
    </citation>
    <scope>NUCLEOTIDE SEQUENCE [LARGE SCALE GENOMIC DNA]</scope>
    <source>
        <strain evidence="4">GMP-LS</strain>
    </source>
</reference>
<dbReference type="AlphaFoldDB" id="A0AAN7UNA3"/>
<sequence length="580" mass="62763">MSLNARIFGLLVLATTILASTCPLAGPGFPPPSQLSNSSALSQSITKFERLFRGTSLKGNDTAWAVALFSSKENKTLYEHYYTPPVDIGVSRVDRDSIFRIGSVTKIFSVWSFLIEVGDEYFLEPVTKYIPELANSSCAMGVCQQEVYNDIDCVKWNEVTLGQLASQSAGIPRDPTYNDLGAELDFAEAAAFGFPVLEMPEIPICGAPGTNRTCTRSEMFSYLLKQHPIYPTAYSPAYSNVAFALLGYAQQAITGTPIGDAITNNILKSLGMSHSSYEEIPSHGGVIPGGDPTAVGWDEKLGPNNPAGSMYSSTSDMITAGQAMLQSKLLSPAQTRRWFKPLIQTGYLSTAVGAPWEIRYLTLSDNRVSQLYTKQGDEGNYHAALVLSPEHDLGWIVLTAGVPTADVASVRDTLLNVFGDYFLPMAEQQAAEEAKINFVGTFVDEATNSSAVIEAGPSDSPGLLVRRLISRGVQVVGPESPLIQIYGAGQYARLYPSSLRATSLSKVGSGTYDSRLGFRATFFNATEPGKVEDPCLYAWTALGAPTYGQVALDDWVFAMGEDGRAQSLDVRLLRLKMKKI</sequence>
<keyword evidence="1" id="KW-0732">Signal</keyword>
<keyword evidence="5" id="KW-1185">Reference proteome</keyword>
<protein>
    <recommendedName>
        <fullName evidence="6">Beta-lactamase-related domain-containing protein</fullName>
    </recommendedName>
</protein>
<evidence type="ECO:0008006" key="6">
    <source>
        <dbReference type="Google" id="ProtNLM"/>
    </source>
</evidence>
<dbReference type="Pfam" id="PF26335">
    <property type="entry name" value="ARB_00930_C"/>
    <property type="match status" value="1"/>
</dbReference>
<comment type="caution">
    <text evidence="4">The sequence shown here is derived from an EMBL/GenBank/DDBJ whole genome shotgun (WGS) entry which is preliminary data.</text>
</comment>
<gene>
    <name evidence="4" type="ORF">RRF57_004544</name>
</gene>
<feature type="chain" id="PRO_5042855515" description="Beta-lactamase-related domain-containing protein" evidence="1">
    <location>
        <begin position="20"/>
        <end position="580"/>
    </location>
</feature>
<dbReference type="PANTHER" id="PTHR22935:SF97">
    <property type="entry name" value="BETA-LACTAMASE-RELATED DOMAIN-CONTAINING PROTEIN"/>
    <property type="match status" value="1"/>
</dbReference>
<dbReference type="Gene3D" id="3.40.710.10">
    <property type="entry name" value="DD-peptidase/beta-lactamase superfamily"/>
    <property type="match status" value="1"/>
</dbReference>
<evidence type="ECO:0000259" key="3">
    <source>
        <dbReference type="Pfam" id="PF26335"/>
    </source>
</evidence>
<feature type="domain" description="Beta-lactamase-related" evidence="2">
    <location>
        <begin position="67"/>
        <end position="412"/>
    </location>
</feature>
<dbReference type="InterPro" id="IPR001466">
    <property type="entry name" value="Beta-lactam-related"/>
</dbReference>
<feature type="signal peptide" evidence="1">
    <location>
        <begin position="1"/>
        <end position="19"/>
    </location>
</feature>
<dbReference type="InterPro" id="IPR012338">
    <property type="entry name" value="Beta-lactam/transpept-like"/>
</dbReference>
<dbReference type="Proteomes" id="UP001305414">
    <property type="component" value="Unassembled WGS sequence"/>
</dbReference>
<evidence type="ECO:0000313" key="4">
    <source>
        <dbReference type="EMBL" id="KAK5628829.1"/>
    </source>
</evidence>
<accession>A0AAN7UNA3</accession>
<dbReference type="InterPro" id="IPR051478">
    <property type="entry name" value="Beta-lactamase-like_AB/R"/>
</dbReference>
<evidence type="ECO:0000256" key="1">
    <source>
        <dbReference type="SAM" id="SignalP"/>
    </source>
</evidence>